<evidence type="ECO:0000313" key="2">
    <source>
        <dbReference type="Proteomes" id="UP001177670"/>
    </source>
</evidence>
<dbReference type="Proteomes" id="UP001177670">
    <property type="component" value="Unassembled WGS sequence"/>
</dbReference>
<accession>A0AA40FLQ2</accession>
<dbReference type="AlphaFoldDB" id="A0AA40FLQ2"/>
<name>A0AA40FLQ2_9HYME</name>
<gene>
    <name evidence="1" type="ORF">K0M31_010674</name>
</gene>
<sequence length="88" mass="10370">MSDLPTLGRPESTVDRSDILGLTVVYPVVFFLNKPRRRVKSLRLWSQKRQLYHVHKGKQRGMPPFGIEIRNWFTKKTSTSMQRKLLLC</sequence>
<dbReference type="EMBL" id="JAHYIQ010000027">
    <property type="protein sequence ID" value="KAK1121380.1"/>
    <property type="molecule type" value="Genomic_DNA"/>
</dbReference>
<evidence type="ECO:0000313" key="1">
    <source>
        <dbReference type="EMBL" id="KAK1121380.1"/>
    </source>
</evidence>
<protein>
    <submittedName>
        <fullName evidence="1">Uncharacterized protein</fullName>
    </submittedName>
</protein>
<reference evidence="1" key="1">
    <citation type="submission" date="2021-10" db="EMBL/GenBank/DDBJ databases">
        <title>Melipona bicolor Genome sequencing and assembly.</title>
        <authorList>
            <person name="Araujo N.S."/>
            <person name="Arias M.C."/>
        </authorList>
    </citation>
    <scope>NUCLEOTIDE SEQUENCE</scope>
    <source>
        <strain evidence="1">USP_2M_L1-L4_2017</strain>
        <tissue evidence="1">Whole body</tissue>
    </source>
</reference>
<proteinExistence type="predicted"/>
<comment type="caution">
    <text evidence="1">The sequence shown here is derived from an EMBL/GenBank/DDBJ whole genome shotgun (WGS) entry which is preliminary data.</text>
</comment>
<keyword evidence="2" id="KW-1185">Reference proteome</keyword>
<organism evidence="1 2">
    <name type="scientific">Melipona bicolor</name>
    <dbReference type="NCBI Taxonomy" id="60889"/>
    <lineage>
        <taxon>Eukaryota</taxon>
        <taxon>Metazoa</taxon>
        <taxon>Ecdysozoa</taxon>
        <taxon>Arthropoda</taxon>
        <taxon>Hexapoda</taxon>
        <taxon>Insecta</taxon>
        <taxon>Pterygota</taxon>
        <taxon>Neoptera</taxon>
        <taxon>Endopterygota</taxon>
        <taxon>Hymenoptera</taxon>
        <taxon>Apocrita</taxon>
        <taxon>Aculeata</taxon>
        <taxon>Apoidea</taxon>
        <taxon>Anthophila</taxon>
        <taxon>Apidae</taxon>
        <taxon>Melipona</taxon>
    </lineage>
</organism>